<organism evidence="1">
    <name type="scientific">Vibrio parahaemolyticus</name>
    <dbReference type="NCBI Taxonomy" id="670"/>
    <lineage>
        <taxon>Bacteria</taxon>
        <taxon>Pseudomonadati</taxon>
        <taxon>Pseudomonadota</taxon>
        <taxon>Gammaproteobacteria</taxon>
        <taxon>Vibrionales</taxon>
        <taxon>Vibrionaceae</taxon>
        <taxon>Vibrio</taxon>
    </lineage>
</organism>
<reference evidence="1" key="1">
    <citation type="submission" date="2017-09" db="EMBL/GenBank/DDBJ databases">
        <authorList>
            <person name="Ehlers B."/>
            <person name="Leendertz F.H."/>
        </authorList>
    </citation>
    <scope>NUCLEOTIDE SEQUENCE</scope>
    <source>
        <strain evidence="1">MAVP-26</strain>
    </source>
</reference>
<dbReference type="AlphaFoldDB" id="A0A249W5T2"/>
<dbReference type="EMBL" id="CP023248">
    <property type="protein sequence ID" value="ASZ51904.1"/>
    <property type="molecule type" value="Genomic_DNA"/>
</dbReference>
<protein>
    <submittedName>
        <fullName evidence="1">Uncharacterized protein</fullName>
    </submittedName>
</protein>
<name>A0A249W5T2_VIBPH</name>
<proteinExistence type="predicted"/>
<gene>
    <name evidence="1" type="ORF">YA91_15800</name>
</gene>
<accession>A0A249W5T2</accession>
<evidence type="ECO:0000313" key="1">
    <source>
        <dbReference type="EMBL" id="ASZ51904.1"/>
    </source>
</evidence>
<sequence>MAVSLRSRIAKRCSHLNAALCDKAKFLGFSKFNLFVHSLFGFGKSAFSAQILESLKLKSMQKFVKLPH</sequence>